<sequence>MLKKIFGIEGSFTGVMSWLTDFVLLSVLWLLASLPLVTIVPSTAALYYSCVKSLRKEHGTPVAEFKSFFSKNWKQGIGLSILYLILGGLVGFNIYSVFHMDQDSMLYHVYIVISLWLGLLFAFLSIYLPAVFSRFEYGTVDFLKNSLFMAVRHTLTSLILCAVSGAAIFLMLRVYVFLIVLPAVLAFVNSYGLEKVFRKYMMKTEDEENLPWYWE</sequence>
<feature type="transmembrane region" description="Helical" evidence="1">
    <location>
        <begin position="107"/>
        <end position="128"/>
    </location>
</feature>
<dbReference type="EMBL" id="JAOQKE010000011">
    <property type="protein sequence ID" value="MCU6725632.1"/>
    <property type="molecule type" value="Genomic_DNA"/>
</dbReference>
<dbReference type="InterPro" id="IPR006938">
    <property type="entry name" value="DUF624"/>
</dbReference>
<keyword evidence="3" id="KW-1185">Reference proteome</keyword>
<evidence type="ECO:0000313" key="3">
    <source>
        <dbReference type="Proteomes" id="UP001652338"/>
    </source>
</evidence>
<dbReference type="Pfam" id="PF04854">
    <property type="entry name" value="DUF624"/>
    <property type="match status" value="1"/>
</dbReference>
<keyword evidence="1" id="KW-0812">Transmembrane</keyword>
<feature type="transmembrane region" description="Helical" evidence="1">
    <location>
        <begin position="149"/>
        <end position="169"/>
    </location>
</feature>
<keyword evidence="1" id="KW-1133">Transmembrane helix</keyword>
<reference evidence="2 3" key="1">
    <citation type="journal article" date="2021" name="ISME Commun">
        <title>Automated analysis of genomic sequences facilitates high-throughput and comprehensive description of bacteria.</title>
        <authorList>
            <person name="Hitch T.C.A."/>
        </authorList>
    </citation>
    <scope>NUCLEOTIDE SEQUENCE [LARGE SCALE GENOMIC DNA]</scope>
    <source>
        <strain evidence="2 3">Sanger_29</strain>
    </source>
</reference>
<accession>A0ABT2SM96</accession>
<feature type="transmembrane region" description="Helical" evidence="1">
    <location>
        <begin position="175"/>
        <end position="193"/>
    </location>
</feature>
<name>A0ABT2SM96_9FIRM</name>
<gene>
    <name evidence="2" type="ORF">OCV47_09750</name>
</gene>
<organism evidence="2 3">
    <name type="scientific">Muricoprocola aceti</name>
    <dbReference type="NCBI Taxonomy" id="2981772"/>
    <lineage>
        <taxon>Bacteria</taxon>
        <taxon>Bacillati</taxon>
        <taxon>Bacillota</taxon>
        <taxon>Clostridia</taxon>
        <taxon>Lachnospirales</taxon>
        <taxon>Lachnospiraceae</taxon>
        <taxon>Muricoprocola</taxon>
    </lineage>
</organism>
<dbReference type="Proteomes" id="UP001652338">
    <property type="component" value="Unassembled WGS sequence"/>
</dbReference>
<proteinExistence type="predicted"/>
<keyword evidence="1" id="KW-0472">Membrane</keyword>
<comment type="caution">
    <text evidence="2">The sequence shown here is derived from an EMBL/GenBank/DDBJ whole genome shotgun (WGS) entry which is preliminary data.</text>
</comment>
<feature type="transmembrane region" description="Helical" evidence="1">
    <location>
        <begin position="22"/>
        <end position="48"/>
    </location>
</feature>
<evidence type="ECO:0000256" key="1">
    <source>
        <dbReference type="SAM" id="Phobius"/>
    </source>
</evidence>
<evidence type="ECO:0000313" key="2">
    <source>
        <dbReference type="EMBL" id="MCU6725632.1"/>
    </source>
</evidence>
<feature type="transmembrane region" description="Helical" evidence="1">
    <location>
        <begin position="76"/>
        <end position="95"/>
    </location>
</feature>
<dbReference type="RefSeq" id="WP_262654892.1">
    <property type="nucleotide sequence ID" value="NZ_JAOQKE010000011.1"/>
</dbReference>
<protein>
    <submittedName>
        <fullName evidence="2">YesL family protein</fullName>
    </submittedName>
</protein>